<reference evidence="1 2" key="1">
    <citation type="submission" date="2019-11" db="EMBL/GenBank/DDBJ databases">
        <title>Comparative genomics of hydrocarbon-degrading Desulfosarcina strains.</title>
        <authorList>
            <person name="Watanabe M."/>
            <person name="Kojima H."/>
            <person name="Fukui M."/>
        </authorList>
    </citation>
    <scope>NUCLEOTIDE SEQUENCE [LARGE SCALE GENOMIC DNA]</scope>
    <source>
        <strain evidence="1 2">PP31</strain>
    </source>
</reference>
<dbReference type="KEGG" id="dwd:DSCW_61210"/>
<name>A0A5K7ZKC4_9BACT</name>
<protein>
    <submittedName>
        <fullName evidence="1">Uncharacterized protein</fullName>
    </submittedName>
</protein>
<keyword evidence="2" id="KW-1185">Reference proteome</keyword>
<evidence type="ECO:0000313" key="1">
    <source>
        <dbReference type="EMBL" id="BBO78704.1"/>
    </source>
</evidence>
<accession>A0A5K7ZKC4</accession>
<gene>
    <name evidence="1" type="ORF">DSCW_61210</name>
</gene>
<sequence>MRFKPFCASTDGIMKQYVIDEIRLQDYGKIKAYLDDTLGKSGIEGLYWLSVDESILSEIQKAHTDCAPFFMALELGEDRLCGELLVRTRKRVRCDCIHYADDRQRDWLIRTVDAIFEKLEIVT</sequence>
<dbReference type="Proteomes" id="UP000427769">
    <property type="component" value="Chromosome"/>
</dbReference>
<evidence type="ECO:0000313" key="2">
    <source>
        <dbReference type="Proteomes" id="UP000427769"/>
    </source>
</evidence>
<dbReference type="EMBL" id="AP021875">
    <property type="protein sequence ID" value="BBO78704.1"/>
    <property type="molecule type" value="Genomic_DNA"/>
</dbReference>
<dbReference type="AlphaFoldDB" id="A0A5K7ZKC4"/>
<organism evidence="1 2">
    <name type="scientific">Desulfosarcina widdelii</name>
    <dbReference type="NCBI Taxonomy" id="947919"/>
    <lineage>
        <taxon>Bacteria</taxon>
        <taxon>Pseudomonadati</taxon>
        <taxon>Thermodesulfobacteriota</taxon>
        <taxon>Desulfobacteria</taxon>
        <taxon>Desulfobacterales</taxon>
        <taxon>Desulfosarcinaceae</taxon>
        <taxon>Desulfosarcina</taxon>
    </lineage>
</organism>
<proteinExistence type="predicted"/>